<dbReference type="PANTHER" id="PTHR34696:SF1">
    <property type="entry name" value="PHOSPHORIBOSYLFORMYLGLYCINAMIDINE SYNTHASE SUBUNIT PURS"/>
    <property type="match status" value="1"/>
</dbReference>
<comment type="function">
    <text evidence="6">Part of the phosphoribosylformylglycinamidine synthase complex involved in the purines biosynthetic pathway. Catalyzes the ATP-dependent conversion of formylglycinamide ribonucleotide (FGAR) and glutamine to yield formylglycinamidine ribonucleotide (FGAM) and glutamate. The FGAM synthase complex is composed of three subunits. PurQ produces an ammonia molecule by converting glutamine to glutamate. PurL transfers the ammonia molecule to FGAR to form FGAM in an ATP-dependent manner. PurS interacts with PurQ and PurL and is thought to assist in the transfer of the ammonia molecule from PurQ to PurL.</text>
</comment>
<dbReference type="SUPFAM" id="SSF82697">
    <property type="entry name" value="PurS-like"/>
    <property type="match status" value="1"/>
</dbReference>
<dbReference type="NCBIfam" id="TIGR00302">
    <property type="entry name" value="phosphoribosylformylglycinamidine synthase subunit PurS"/>
    <property type="match status" value="1"/>
</dbReference>
<evidence type="ECO:0000256" key="6">
    <source>
        <dbReference type="HAMAP-Rule" id="MF_01926"/>
    </source>
</evidence>
<dbReference type="HAMAP" id="MF_01926">
    <property type="entry name" value="PurS"/>
    <property type="match status" value="1"/>
</dbReference>
<name>A0ABV9PY77_9BACL</name>
<dbReference type="RefSeq" id="WP_380024800.1">
    <property type="nucleotide sequence ID" value="NZ_JBHSHC010000033.1"/>
</dbReference>
<keyword evidence="2 6" id="KW-0436">Ligase</keyword>
<keyword evidence="5 6" id="KW-0067">ATP-binding</keyword>
<dbReference type="InterPro" id="IPR036604">
    <property type="entry name" value="PurS-like_sf"/>
</dbReference>
<comment type="caution">
    <text evidence="7">The sequence shown here is derived from an EMBL/GenBank/DDBJ whole genome shotgun (WGS) entry which is preliminary data.</text>
</comment>
<comment type="catalytic activity">
    <reaction evidence="6">
        <text>N(2)-formyl-N(1)-(5-phospho-beta-D-ribosyl)glycinamide + L-glutamine + ATP + H2O = 2-formamido-N(1)-(5-O-phospho-beta-D-ribosyl)acetamidine + L-glutamate + ADP + phosphate + H(+)</text>
        <dbReference type="Rhea" id="RHEA:17129"/>
        <dbReference type="ChEBI" id="CHEBI:15377"/>
        <dbReference type="ChEBI" id="CHEBI:15378"/>
        <dbReference type="ChEBI" id="CHEBI:29985"/>
        <dbReference type="ChEBI" id="CHEBI:30616"/>
        <dbReference type="ChEBI" id="CHEBI:43474"/>
        <dbReference type="ChEBI" id="CHEBI:58359"/>
        <dbReference type="ChEBI" id="CHEBI:147286"/>
        <dbReference type="ChEBI" id="CHEBI:147287"/>
        <dbReference type="ChEBI" id="CHEBI:456216"/>
        <dbReference type="EC" id="6.3.5.3"/>
    </reaction>
</comment>
<keyword evidence="3 6" id="KW-0547">Nucleotide-binding</keyword>
<dbReference type="Gene3D" id="3.30.1280.10">
    <property type="entry name" value="Phosphoribosylformylglycinamidine synthase subunit PurS"/>
    <property type="match status" value="1"/>
</dbReference>
<evidence type="ECO:0000256" key="1">
    <source>
        <dbReference type="ARBA" id="ARBA00022490"/>
    </source>
</evidence>
<dbReference type="PANTHER" id="PTHR34696">
    <property type="entry name" value="PHOSPHORIBOSYLFORMYLGLYCINAMIDINE SYNTHASE SUBUNIT PURS"/>
    <property type="match status" value="1"/>
</dbReference>
<dbReference type="GO" id="GO:0004642">
    <property type="term" value="F:phosphoribosylformylglycinamidine synthase activity"/>
    <property type="evidence" value="ECO:0007669"/>
    <property type="project" value="UniProtKB-EC"/>
</dbReference>
<gene>
    <name evidence="6 7" type="primary">purS</name>
    <name evidence="7" type="ORF">ACFO8Q_05955</name>
</gene>
<dbReference type="Pfam" id="PF02700">
    <property type="entry name" value="PurS"/>
    <property type="match status" value="1"/>
</dbReference>
<dbReference type="Proteomes" id="UP001596002">
    <property type="component" value="Unassembled WGS sequence"/>
</dbReference>
<keyword evidence="8" id="KW-1185">Reference proteome</keyword>
<dbReference type="NCBIfam" id="NF004630">
    <property type="entry name" value="PRK05974.1"/>
    <property type="match status" value="1"/>
</dbReference>
<organism evidence="7 8">
    <name type="scientific">Effusibacillus consociatus</name>
    <dbReference type="NCBI Taxonomy" id="1117041"/>
    <lineage>
        <taxon>Bacteria</taxon>
        <taxon>Bacillati</taxon>
        <taxon>Bacillota</taxon>
        <taxon>Bacilli</taxon>
        <taxon>Bacillales</taxon>
        <taxon>Alicyclobacillaceae</taxon>
        <taxon>Effusibacillus</taxon>
    </lineage>
</organism>
<reference evidence="8" key="1">
    <citation type="journal article" date="2019" name="Int. J. Syst. Evol. Microbiol.">
        <title>The Global Catalogue of Microorganisms (GCM) 10K type strain sequencing project: providing services to taxonomists for standard genome sequencing and annotation.</title>
        <authorList>
            <consortium name="The Broad Institute Genomics Platform"/>
            <consortium name="The Broad Institute Genome Sequencing Center for Infectious Disease"/>
            <person name="Wu L."/>
            <person name="Ma J."/>
        </authorList>
    </citation>
    <scope>NUCLEOTIDE SEQUENCE [LARGE SCALE GENOMIC DNA]</scope>
    <source>
        <strain evidence="8">WYCCWR 12678</strain>
    </source>
</reference>
<keyword evidence="1 6" id="KW-0963">Cytoplasm</keyword>
<evidence type="ECO:0000256" key="2">
    <source>
        <dbReference type="ARBA" id="ARBA00022598"/>
    </source>
</evidence>
<keyword evidence="4 6" id="KW-0658">Purine biosynthesis</keyword>
<comment type="subunit">
    <text evidence="6">Part of the FGAM synthase complex composed of 1 PurL, 1 PurQ and 2 PurS subunits.</text>
</comment>
<accession>A0ABV9PY77</accession>
<evidence type="ECO:0000256" key="3">
    <source>
        <dbReference type="ARBA" id="ARBA00022741"/>
    </source>
</evidence>
<dbReference type="EC" id="6.3.5.3" evidence="6"/>
<dbReference type="EMBL" id="JBHSHC010000033">
    <property type="protein sequence ID" value="MFC4766911.1"/>
    <property type="molecule type" value="Genomic_DNA"/>
</dbReference>
<comment type="subcellular location">
    <subcellularLocation>
        <location evidence="6">Cytoplasm</location>
    </subcellularLocation>
</comment>
<evidence type="ECO:0000313" key="7">
    <source>
        <dbReference type="EMBL" id="MFC4766911.1"/>
    </source>
</evidence>
<protein>
    <recommendedName>
        <fullName evidence="6">Phosphoribosylformylglycinamidine synthase subunit PurS</fullName>
        <shortName evidence="6">FGAM synthase</shortName>
        <ecNumber evidence="6">6.3.5.3</ecNumber>
    </recommendedName>
    <alternativeName>
        <fullName evidence="6">Formylglycinamide ribonucleotide amidotransferase subunit III</fullName>
        <shortName evidence="6">FGAR amidotransferase III</shortName>
        <shortName evidence="6">FGAR-AT III</shortName>
    </alternativeName>
    <alternativeName>
        <fullName evidence="6">Phosphoribosylformylglycinamidine synthase subunit III</fullName>
    </alternativeName>
</protein>
<proteinExistence type="inferred from homology"/>
<evidence type="ECO:0000313" key="8">
    <source>
        <dbReference type="Proteomes" id="UP001596002"/>
    </source>
</evidence>
<comment type="similarity">
    <text evidence="6">Belongs to the PurS family.</text>
</comment>
<comment type="pathway">
    <text evidence="6">Purine metabolism; IMP biosynthesis via de novo pathway; 5-amino-1-(5-phospho-D-ribosyl)imidazole from N(2)-formyl-N(1)-(5-phospho-D-ribosyl)glycinamide: step 1/2.</text>
</comment>
<dbReference type="InterPro" id="IPR003850">
    <property type="entry name" value="PurS"/>
</dbReference>
<evidence type="ECO:0000256" key="5">
    <source>
        <dbReference type="ARBA" id="ARBA00022840"/>
    </source>
</evidence>
<sequence>MILAKIHVTLKASVLDPQGSAVTKSLHALGYDEVEDVRIGKFLEVKVNTTDKKVAEERITEMCEKLLVNTVIETYTFVLSEV</sequence>
<evidence type="ECO:0000256" key="4">
    <source>
        <dbReference type="ARBA" id="ARBA00022755"/>
    </source>
</evidence>